<feature type="domain" description="Core-binding (CB)" evidence="8">
    <location>
        <begin position="70"/>
        <end position="162"/>
    </location>
</feature>
<comment type="similarity">
    <text evidence="2">Belongs to the 'phage' integrase family.</text>
</comment>
<dbReference type="EMBL" id="JBJHZX010000024">
    <property type="protein sequence ID" value="MFL0196956.1"/>
    <property type="molecule type" value="Genomic_DNA"/>
</dbReference>
<evidence type="ECO:0000256" key="3">
    <source>
        <dbReference type="ARBA" id="ARBA00022908"/>
    </source>
</evidence>
<name>A0ABW8SP15_9CLOT</name>
<evidence type="ECO:0000313" key="10">
    <source>
        <dbReference type="Proteomes" id="UP001623660"/>
    </source>
</evidence>
<reference evidence="9 10" key="1">
    <citation type="submission" date="2024-11" db="EMBL/GenBank/DDBJ databases">
        <authorList>
            <person name="Heng Y.C."/>
            <person name="Lim A.C.H."/>
            <person name="Lee J.K.Y."/>
            <person name="Kittelmann S."/>
        </authorList>
    </citation>
    <scope>NUCLEOTIDE SEQUENCE [LARGE SCALE GENOMIC DNA]</scope>
    <source>
        <strain evidence="9 10">WILCCON 0269</strain>
    </source>
</reference>
<dbReference type="InterPro" id="IPR044068">
    <property type="entry name" value="CB"/>
</dbReference>
<evidence type="ECO:0000259" key="8">
    <source>
        <dbReference type="PROSITE" id="PS51900"/>
    </source>
</evidence>
<evidence type="ECO:0000313" key="9">
    <source>
        <dbReference type="EMBL" id="MFL0196956.1"/>
    </source>
</evidence>
<dbReference type="CDD" id="cd01189">
    <property type="entry name" value="INT_ICEBs1_C_like"/>
    <property type="match status" value="1"/>
</dbReference>
<evidence type="ECO:0000256" key="6">
    <source>
        <dbReference type="PROSITE-ProRule" id="PRU01248"/>
    </source>
</evidence>
<keyword evidence="4 6" id="KW-0238">DNA-binding</keyword>
<comment type="function">
    <text evidence="1">Site-specific tyrosine recombinase, which acts by catalyzing the cutting and rejoining of the recombining DNA molecules.</text>
</comment>
<dbReference type="InterPro" id="IPR011010">
    <property type="entry name" value="DNA_brk_join_enz"/>
</dbReference>
<proteinExistence type="inferred from homology"/>
<evidence type="ECO:0000256" key="2">
    <source>
        <dbReference type="ARBA" id="ARBA00008857"/>
    </source>
</evidence>
<dbReference type="InterPro" id="IPR002104">
    <property type="entry name" value="Integrase_catalytic"/>
</dbReference>
<keyword evidence="3" id="KW-0229">DNA integration</keyword>
<evidence type="ECO:0000256" key="1">
    <source>
        <dbReference type="ARBA" id="ARBA00003283"/>
    </source>
</evidence>
<dbReference type="RefSeq" id="WP_406793062.1">
    <property type="nucleotide sequence ID" value="NZ_JBJHZX010000024.1"/>
</dbReference>
<dbReference type="PANTHER" id="PTHR30349">
    <property type="entry name" value="PHAGE INTEGRASE-RELATED"/>
    <property type="match status" value="1"/>
</dbReference>
<dbReference type="Pfam" id="PF14659">
    <property type="entry name" value="Phage_int_SAM_3"/>
    <property type="match status" value="1"/>
</dbReference>
<dbReference type="Gene3D" id="1.10.150.130">
    <property type="match status" value="1"/>
</dbReference>
<evidence type="ECO:0000256" key="5">
    <source>
        <dbReference type="ARBA" id="ARBA00023172"/>
    </source>
</evidence>
<dbReference type="SUPFAM" id="SSF56349">
    <property type="entry name" value="DNA breaking-rejoining enzymes"/>
    <property type="match status" value="1"/>
</dbReference>
<dbReference type="Proteomes" id="UP001623660">
    <property type="component" value="Unassembled WGS sequence"/>
</dbReference>
<comment type="caution">
    <text evidence="9">The sequence shown here is derived from an EMBL/GenBank/DDBJ whole genome shotgun (WGS) entry which is preliminary data.</text>
</comment>
<dbReference type="InterPro" id="IPR010998">
    <property type="entry name" value="Integrase_recombinase_N"/>
</dbReference>
<dbReference type="InterPro" id="IPR004107">
    <property type="entry name" value="Integrase_SAM-like_N"/>
</dbReference>
<feature type="domain" description="Tyr recombinase" evidence="7">
    <location>
        <begin position="183"/>
        <end position="388"/>
    </location>
</feature>
<sequence length="405" mass="46468">MAGSIEKRGENSYRLIVSGGRSGDGKRKKYTKTIKIDGKTEAEKKRKAEKELAKFIAEVENNSFIEPSKLTLKGFAEKWLKDYAEKNLAPKTLFRYKEIINSRIIPALGHLKLDKIKPLHLLEFYNNLQEDGIRKDGKPGGLSAETIKYHHRILHVIFGTAVKWQLLNNNPADKVDPPKVKKNEADFYNEDEVQQLIYELDKTSENEFKYKVAIILTLTSGMRLGELTGLKWGNIDFDKNTVYIVQSSQYLPDKGTFIKEPKNNTSIRTITLPEPAMNLLKKHKIHEDEKRLECGTLWNDTGFVFTQWNGNPMYPSTPSKWFKKFLEKHNLRVITFHQLRHTSASLLINENMNIRAISKRLGHSNASTTLNIYTHALKSADEIAAVKLENIIFKNEPNTENNKAK</sequence>
<dbReference type="Pfam" id="PF00589">
    <property type="entry name" value="Phage_integrase"/>
    <property type="match status" value="1"/>
</dbReference>
<accession>A0ABW8SP15</accession>
<evidence type="ECO:0000256" key="4">
    <source>
        <dbReference type="ARBA" id="ARBA00023125"/>
    </source>
</evidence>
<dbReference type="InterPro" id="IPR013762">
    <property type="entry name" value="Integrase-like_cat_sf"/>
</dbReference>
<gene>
    <name evidence="9" type="primary">xerC</name>
    <name evidence="9" type="ORF">ACJDU8_15520</name>
</gene>
<evidence type="ECO:0000259" key="7">
    <source>
        <dbReference type="PROSITE" id="PS51898"/>
    </source>
</evidence>
<dbReference type="PROSITE" id="PS51900">
    <property type="entry name" value="CB"/>
    <property type="match status" value="1"/>
</dbReference>
<dbReference type="PROSITE" id="PS51898">
    <property type="entry name" value="TYR_RECOMBINASE"/>
    <property type="match status" value="1"/>
</dbReference>
<keyword evidence="5" id="KW-0233">DNA recombination</keyword>
<keyword evidence="10" id="KW-1185">Reference proteome</keyword>
<organism evidence="9 10">
    <name type="scientific">Candidatus Clostridium eludens</name>
    <dbReference type="NCBI Taxonomy" id="3381663"/>
    <lineage>
        <taxon>Bacteria</taxon>
        <taxon>Bacillati</taxon>
        <taxon>Bacillota</taxon>
        <taxon>Clostridia</taxon>
        <taxon>Eubacteriales</taxon>
        <taxon>Clostridiaceae</taxon>
        <taxon>Clostridium</taxon>
    </lineage>
</organism>
<dbReference type="Gene3D" id="1.10.443.10">
    <property type="entry name" value="Intergrase catalytic core"/>
    <property type="match status" value="1"/>
</dbReference>
<dbReference type="PANTHER" id="PTHR30349:SF91">
    <property type="entry name" value="INTA PROTEIN"/>
    <property type="match status" value="1"/>
</dbReference>
<dbReference type="InterPro" id="IPR050090">
    <property type="entry name" value="Tyrosine_recombinase_XerCD"/>
</dbReference>
<protein>
    <submittedName>
        <fullName evidence="9">Tyrosine recombinase XerC</fullName>
    </submittedName>
</protein>